<dbReference type="InterPro" id="IPR018776">
    <property type="entry name" value="Membrane_prot_PTPS-rel_domain"/>
</dbReference>
<feature type="transmembrane region" description="Helical" evidence="1">
    <location>
        <begin position="183"/>
        <end position="208"/>
    </location>
</feature>
<feature type="transmembrane region" description="Helical" evidence="1">
    <location>
        <begin position="154"/>
        <end position="171"/>
    </location>
</feature>
<feature type="domain" description="Membrane protein 6-pyruvoyl-tetrahydropterin synthase-related" evidence="2">
    <location>
        <begin position="79"/>
        <end position="471"/>
    </location>
</feature>
<gene>
    <name evidence="3" type="ORF">COW36_01630</name>
</gene>
<evidence type="ECO:0000259" key="2">
    <source>
        <dbReference type="Pfam" id="PF10131"/>
    </source>
</evidence>
<protein>
    <recommendedName>
        <fullName evidence="2">Membrane protein 6-pyruvoyl-tetrahydropterin synthase-related domain-containing protein</fullName>
    </recommendedName>
</protein>
<dbReference type="Pfam" id="PF10131">
    <property type="entry name" value="PTPS_related"/>
    <property type="match status" value="1"/>
</dbReference>
<keyword evidence="1" id="KW-1133">Transmembrane helix</keyword>
<accession>A0A2M7GBL4</accession>
<evidence type="ECO:0000313" key="4">
    <source>
        <dbReference type="Proteomes" id="UP000231019"/>
    </source>
</evidence>
<feature type="transmembrane region" description="Helical" evidence="1">
    <location>
        <begin position="228"/>
        <end position="250"/>
    </location>
</feature>
<evidence type="ECO:0000256" key="1">
    <source>
        <dbReference type="SAM" id="Phobius"/>
    </source>
</evidence>
<dbReference type="EMBL" id="PFFQ01000004">
    <property type="protein sequence ID" value="PIW19566.1"/>
    <property type="molecule type" value="Genomic_DNA"/>
</dbReference>
<feature type="transmembrane region" description="Helical" evidence="1">
    <location>
        <begin position="98"/>
        <end position="116"/>
    </location>
</feature>
<evidence type="ECO:0000313" key="3">
    <source>
        <dbReference type="EMBL" id="PIW19566.1"/>
    </source>
</evidence>
<dbReference type="AlphaFoldDB" id="A0A2M7GBL4"/>
<dbReference type="Proteomes" id="UP000231019">
    <property type="component" value="Unassembled WGS sequence"/>
</dbReference>
<feature type="transmembrane region" description="Helical" evidence="1">
    <location>
        <begin position="303"/>
        <end position="323"/>
    </location>
</feature>
<feature type="transmembrane region" description="Helical" evidence="1">
    <location>
        <begin position="128"/>
        <end position="148"/>
    </location>
</feature>
<feature type="transmembrane region" description="Helical" evidence="1">
    <location>
        <begin position="277"/>
        <end position="297"/>
    </location>
</feature>
<proteinExistence type="predicted"/>
<feature type="transmembrane region" description="Helical" evidence="1">
    <location>
        <begin position="21"/>
        <end position="39"/>
    </location>
</feature>
<feature type="transmembrane region" description="Helical" evidence="1">
    <location>
        <begin position="343"/>
        <end position="364"/>
    </location>
</feature>
<feature type="transmembrane region" description="Helical" evidence="1">
    <location>
        <begin position="541"/>
        <end position="561"/>
    </location>
</feature>
<reference evidence="3 4" key="1">
    <citation type="submission" date="2017-09" db="EMBL/GenBank/DDBJ databases">
        <title>Depth-based differentiation of microbial function through sediment-hosted aquifers and enrichment of novel symbionts in the deep terrestrial subsurface.</title>
        <authorList>
            <person name="Probst A.J."/>
            <person name="Ladd B."/>
            <person name="Jarett J.K."/>
            <person name="Geller-Mcgrath D.E."/>
            <person name="Sieber C.M."/>
            <person name="Emerson J.B."/>
            <person name="Anantharaman K."/>
            <person name="Thomas B.C."/>
            <person name="Malmstrom R."/>
            <person name="Stieglmeier M."/>
            <person name="Klingl A."/>
            <person name="Woyke T."/>
            <person name="Ryan C.M."/>
            <person name="Banfield J.F."/>
        </authorList>
    </citation>
    <scope>NUCLEOTIDE SEQUENCE [LARGE SCALE GENOMIC DNA]</scope>
    <source>
        <strain evidence="3">CG17_big_fil_post_rev_8_21_14_2_50_48_46</strain>
    </source>
</reference>
<name>A0A2M7GBL4_9BACT</name>
<comment type="caution">
    <text evidence="3">The sequence shown here is derived from an EMBL/GenBank/DDBJ whole genome shotgun (WGS) entry which is preliminary data.</text>
</comment>
<organism evidence="3 4">
    <name type="scientific">bacterium (Candidatus Blackallbacteria) CG17_big_fil_post_rev_8_21_14_2_50_48_46</name>
    <dbReference type="NCBI Taxonomy" id="2014261"/>
    <lineage>
        <taxon>Bacteria</taxon>
        <taxon>Candidatus Blackallbacteria</taxon>
    </lineage>
</organism>
<keyword evidence="1" id="KW-0812">Transmembrane</keyword>
<keyword evidence="1" id="KW-0472">Membrane</keyword>
<sequence>MNTKLSALKHKFFKLSRQTQWFILLSFVLLLLHSVVLLLGSPDRSYDAWIHLFFGSHWQQSWWNDLELRWFEGFSVFSYPPFAHQLLALTGFLLPWKLAYSLVQTLTLAGLCTGIYRYSRIWFNPEVSALAALLSLASGSVAMTVHLFGQYPNTLSLALLFHLLPWAWAWVQQGRKGALGRAFLLFIPLVCTSLFSNLFGLALFALPVVLKSFQNNDWATHKTHLQRWALIILGLALLGGFFMLPLFWYLQHYPFQQVPIPHGSRNNVLQFTETNYYLFYGLYGPFIILIPILLASIARQKQYFEFLPTFMIFFLLGLGGAFLPNQWLPGRLFYILTFDRFCFWNSLLMTPLAACLLLKLWAWLPHAKRLVSGVLVVTGGIYLLWFSINLTSPFWRRQVPPQEFQQTLAFLAREEVKTTRFASLGLGAHNFARLSTLSKAQTLDGAYYFGRRVTEMNQVAMGMLDEAKYYGPVAMNVLTQILTDPERHHLRYLLVLDRYYDLALETAGWIPKETLDGRIQVWTPAHPISPQPTSELKPAPLTLRLLWGLMPISAFIFLLVLHKPKEMFEG</sequence>
<feature type="transmembrane region" description="Helical" evidence="1">
    <location>
        <begin position="370"/>
        <end position="388"/>
    </location>
</feature>